<feature type="region of interest" description="Disordered" evidence="2">
    <location>
        <begin position="502"/>
        <end position="531"/>
    </location>
</feature>
<reference evidence="3 4" key="1">
    <citation type="submission" date="2024-02" db="EMBL/GenBank/DDBJ databases">
        <authorList>
            <person name="Chen Y."/>
            <person name="Shah S."/>
            <person name="Dougan E. K."/>
            <person name="Thang M."/>
            <person name="Chan C."/>
        </authorList>
    </citation>
    <scope>NUCLEOTIDE SEQUENCE [LARGE SCALE GENOMIC DNA]</scope>
</reference>
<proteinExistence type="predicted"/>
<evidence type="ECO:0000313" key="3">
    <source>
        <dbReference type="EMBL" id="CAK9108305.1"/>
    </source>
</evidence>
<feature type="region of interest" description="Disordered" evidence="2">
    <location>
        <begin position="620"/>
        <end position="697"/>
    </location>
</feature>
<protein>
    <submittedName>
        <fullName evidence="3">Uncharacterized protein</fullName>
    </submittedName>
</protein>
<feature type="compositionally biased region" description="Basic and acidic residues" evidence="2">
    <location>
        <begin position="680"/>
        <end position="697"/>
    </location>
</feature>
<gene>
    <name evidence="3" type="ORF">CCMP2556_LOCUS50482</name>
</gene>
<keyword evidence="1" id="KW-0175">Coiled coil</keyword>
<accession>A0ABP0S7N8</accession>
<sequence>MNAENLQWGCEQENQPAQQGRKRFRRGSIAQQLASQSLPPGPASVKELFNYPSELLRAIFTNHDCKRRCVELLSLGVAESSDYSGIGAEREAKRLLFQALSEDLGIAIPHIYTRACDIDKQCQNFLIQASTQVDSGSSCVFSDIREQLHPTAQAFCFENAPKPEASQEECEASLTRIWRYLLENSSWCVTQAGAGVGKLDHTCWCLAHGKFCVVNKPRADLDKGQVQGMTSAALVLNSAGNCCQGWSSEGKRARAAHGSQHALAAWVSQRRQLARARQEDMFFQECTPLFDVQRFVKDPLQGTHHIVQVITGPTSLGWPTSRDRQLAAGLNLETLVWVGPETAQAIDEEFTKFFERFCMLNGSVFFQSDLDATKSWCEKRLKQKHFFGPMPSGNQLWRKVLSPGQLQRLEAYQLVVKENAALDGTFICDLDHWPDSPGPSHGPFFPCLLRHGLIMDLNTFKIASSMDRFLALGFHMTRDVSERFHWPLAEYAMALPDTVVKSDSKNTRKRKQSRKAKTPAAPASPKVSTEKIERNGCLDTKHYVLLDKLPKAALPDKPPAGKHQYQLSLHRSVKIVLNFKVRYMKVVHFHAKRGYRFKGVHDIARVWRSALEQAQTWMENPPQPRLFQPPIQSGAGASRSDVNAGEDLSGHEFSDSESDSGSTDHKKAFDNMMYQRKSRKDLSKEEKEAFDAEMKDDGAAGKAVGNFARDNPPEMKRKGLVDFAKFVRSYGQRVSSKASEGTVPMTERAFFKHAENVMGLTDDEAKEAWQGYEKDPGIERDNKGFRGLKGCGSHCKSPRQKIVNTMWITRGSVDKPEEDAPSKPVNLTREKPILHRQCDNHVRKLTNDLKKSVSVADAAAAAYRTHPEQLKTGDRALLSLARVLQFRHETGVRCLGSVTDILQLVPDASLTRKSSGEPAGGADADVLTARRQVTFEEFLQEHRASKEKFWEGETEHVMCLGDAWAFLDQILDAQDTATFLGLKRKWNLAEKALGQIVKGVKQSADDLTRHMKVKVSENNRAQKRKAEEQDKQALQKVKDDAKAAADAIKKRKQSAEAVPALFTASVPDNVAQRVSHLDSLAQVAETQWRHDFPWKCPMCDSLKMVLGEGKVQKALATWGSQYKRTLAQTKLDQVTFPFEEKSGLRDVNGVFADIVKATELPDISGVPGGKAFTSAAWLFGCHVDMKAVGFTPNHAALVKLLAVGEVRRILVEWSSFKDAIGEFSSIEEVLTKFKKMDQDGLKDLAAKGVVMRQCLLQKQEVLYIPMGWLSVEVACPSPFIYGIRKSFFIKSKGKVYEESIEVAKSMEGTGKSVERMGKILETMDK</sequence>
<organism evidence="3 4">
    <name type="scientific">Durusdinium trenchii</name>
    <dbReference type="NCBI Taxonomy" id="1381693"/>
    <lineage>
        <taxon>Eukaryota</taxon>
        <taxon>Sar</taxon>
        <taxon>Alveolata</taxon>
        <taxon>Dinophyceae</taxon>
        <taxon>Suessiales</taxon>
        <taxon>Symbiodiniaceae</taxon>
        <taxon>Durusdinium</taxon>
    </lineage>
</organism>
<evidence type="ECO:0000313" key="4">
    <source>
        <dbReference type="Proteomes" id="UP001642484"/>
    </source>
</evidence>
<feature type="compositionally biased region" description="Basic residues" evidence="2">
    <location>
        <begin position="507"/>
        <end position="517"/>
    </location>
</feature>
<evidence type="ECO:0000256" key="2">
    <source>
        <dbReference type="SAM" id="MobiDB-lite"/>
    </source>
</evidence>
<feature type="coiled-coil region" evidence="1">
    <location>
        <begin position="1024"/>
        <end position="1058"/>
    </location>
</feature>
<keyword evidence="4" id="KW-1185">Reference proteome</keyword>
<feature type="region of interest" description="Disordered" evidence="2">
    <location>
        <begin position="1"/>
        <end position="23"/>
    </location>
</feature>
<comment type="caution">
    <text evidence="3">The sequence shown here is derived from an EMBL/GenBank/DDBJ whole genome shotgun (WGS) entry which is preliminary data.</text>
</comment>
<dbReference type="Proteomes" id="UP001642484">
    <property type="component" value="Unassembled WGS sequence"/>
</dbReference>
<evidence type="ECO:0000256" key="1">
    <source>
        <dbReference type="SAM" id="Coils"/>
    </source>
</evidence>
<name>A0ABP0S7N8_9DINO</name>
<dbReference type="EMBL" id="CAXAMN010027093">
    <property type="protein sequence ID" value="CAK9108305.1"/>
    <property type="molecule type" value="Genomic_DNA"/>
</dbReference>